<dbReference type="InterPro" id="IPR050137">
    <property type="entry name" value="PyrR_bifunctional"/>
</dbReference>
<organism evidence="6 7">
    <name type="scientific">Candidatus Desulfobia pelagia</name>
    <dbReference type="NCBI Taxonomy" id="2841692"/>
    <lineage>
        <taxon>Bacteria</taxon>
        <taxon>Pseudomonadati</taxon>
        <taxon>Thermodesulfobacteriota</taxon>
        <taxon>Desulfobulbia</taxon>
        <taxon>Desulfobulbales</taxon>
        <taxon>Desulfobulbaceae</taxon>
        <taxon>Candidatus Desulfobia</taxon>
    </lineage>
</organism>
<dbReference type="PANTHER" id="PTHR11608">
    <property type="entry name" value="BIFUNCTIONAL PROTEIN PYRR"/>
    <property type="match status" value="1"/>
</dbReference>
<dbReference type="CDD" id="cd06223">
    <property type="entry name" value="PRTases_typeI"/>
    <property type="match status" value="1"/>
</dbReference>
<keyword evidence="4 6" id="KW-0328">Glycosyltransferase</keyword>
<evidence type="ECO:0000256" key="4">
    <source>
        <dbReference type="HAMAP-Rule" id="MF_01219"/>
    </source>
</evidence>
<dbReference type="NCBIfam" id="NF003549">
    <property type="entry name" value="PRK05205.1-5"/>
    <property type="match status" value="1"/>
</dbReference>
<feature type="short sequence motif" description="PRPP-binding" evidence="4">
    <location>
        <begin position="100"/>
        <end position="112"/>
    </location>
</feature>
<evidence type="ECO:0000256" key="1">
    <source>
        <dbReference type="ARBA" id="ARBA00005565"/>
    </source>
</evidence>
<dbReference type="HAMAP" id="MF_01219">
    <property type="entry name" value="PyrR"/>
    <property type="match status" value="1"/>
</dbReference>
<dbReference type="FunFam" id="3.40.50.2020:FF:000020">
    <property type="entry name" value="Bifunctional protein PyrR"/>
    <property type="match status" value="1"/>
</dbReference>
<feature type="domain" description="Phosphoribosyltransferase" evidence="5">
    <location>
        <begin position="12"/>
        <end position="158"/>
    </location>
</feature>
<dbReference type="Gene3D" id="3.40.50.2020">
    <property type="match status" value="1"/>
</dbReference>
<comment type="caution">
    <text evidence="6">The sequence shown here is derived from an EMBL/GenBank/DDBJ whole genome shotgun (WGS) entry which is preliminary data.</text>
</comment>
<dbReference type="EC" id="2.4.2.9" evidence="4"/>
<gene>
    <name evidence="4 6" type="primary">pyrR</name>
    <name evidence="6" type="ORF">H8E41_00820</name>
</gene>
<keyword evidence="2 4" id="KW-0805">Transcription regulation</keyword>
<reference evidence="6 7" key="1">
    <citation type="submission" date="2020-08" db="EMBL/GenBank/DDBJ databases">
        <title>Bridging the membrane lipid divide: bacteria of the FCB group superphylum have the potential to synthesize archaeal ether lipids.</title>
        <authorList>
            <person name="Villanueva L."/>
            <person name="Von Meijenfeldt F.A.B."/>
            <person name="Westbye A.B."/>
            <person name="Yadav S."/>
            <person name="Hopmans E.C."/>
            <person name="Dutilh B.E."/>
            <person name="Sinninghe Damste J.S."/>
        </authorList>
    </citation>
    <scope>NUCLEOTIDE SEQUENCE [LARGE SCALE GENOMIC DNA]</scope>
    <source>
        <strain evidence="6">NIOZ-UU47</strain>
    </source>
</reference>
<dbReference type="InterPro" id="IPR029057">
    <property type="entry name" value="PRTase-like"/>
</dbReference>
<comment type="function">
    <text evidence="4">Also displays a weak uracil phosphoribosyltransferase activity which is not physiologically significant.</text>
</comment>
<name>A0A8J6TEH5_9BACT</name>
<dbReference type="SUPFAM" id="SSF53271">
    <property type="entry name" value="PRTase-like"/>
    <property type="match status" value="1"/>
</dbReference>
<evidence type="ECO:0000313" key="6">
    <source>
        <dbReference type="EMBL" id="MBC8316415.1"/>
    </source>
</evidence>
<proteinExistence type="inferred from homology"/>
<dbReference type="Pfam" id="PF00156">
    <property type="entry name" value="Pribosyltran"/>
    <property type="match status" value="1"/>
</dbReference>
<evidence type="ECO:0000259" key="5">
    <source>
        <dbReference type="Pfam" id="PF00156"/>
    </source>
</evidence>
<dbReference type="InterPro" id="IPR000836">
    <property type="entry name" value="PRTase_dom"/>
</dbReference>
<dbReference type="InterPro" id="IPR023050">
    <property type="entry name" value="PyrR"/>
</dbReference>
<dbReference type="GO" id="GO:0004845">
    <property type="term" value="F:uracil phosphoribosyltransferase activity"/>
    <property type="evidence" value="ECO:0007669"/>
    <property type="project" value="UniProtKB-UniRule"/>
</dbReference>
<dbReference type="AlphaFoldDB" id="A0A8J6TEH5"/>
<dbReference type="GO" id="GO:0006355">
    <property type="term" value="P:regulation of DNA-templated transcription"/>
    <property type="evidence" value="ECO:0007669"/>
    <property type="project" value="UniProtKB-UniRule"/>
</dbReference>
<dbReference type="Proteomes" id="UP000614424">
    <property type="component" value="Unassembled WGS sequence"/>
</dbReference>
<accession>A0A8J6TEH5</accession>
<dbReference type="PANTHER" id="PTHR11608:SF0">
    <property type="entry name" value="BIFUNCTIONAL PROTEIN PYRR"/>
    <property type="match status" value="1"/>
</dbReference>
<dbReference type="EMBL" id="JACNJZ010000032">
    <property type="protein sequence ID" value="MBC8316415.1"/>
    <property type="molecule type" value="Genomic_DNA"/>
</dbReference>
<sequence length="179" mass="19858">MTTQRNIVMTAQDIERSLTRMALQIMEDNRDVKKLGLVGIHTGGGHLAERLRRIIHTPAGGDLPVGSLDITLYRDDWSLASQNPIVKTTSIPFSVEDVTLVLVDDVLYTGRTIRSALDAIMDMGRPRSIQLAVLINRGCGRELPIMPNYMGMDILESITDHIHVLLAEKNGEDEVIIES</sequence>
<comment type="similarity">
    <text evidence="1 4">Belongs to the purine/pyrimidine phosphoribosyltransferase family. PyrR subfamily.</text>
</comment>
<keyword evidence="4 6" id="KW-0808">Transferase</keyword>
<comment type="function">
    <text evidence="4">Regulates the transcription of the pyrimidine nucleotide (pyr) operon in response to exogenous pyrimidines.</text>
</comment>
<evidence type="ECO:0000256" key="3">
    <source>
        <dbReference type="ARBA" id="ARBA00023163"/>
    </source>
</evidence>
<keyword evidence="3 4" id="KW-0804">Transcription</keyword>
<protein>
    <recommendedName>
        <fullName evidence="4">Bifunctional protein PyrR</fullName>
    </recommendedName>
    <domain>
        <recommendedName>
            <fullName evidence="4">Pyrimidine operon regulatory protein</fullName>
        </recommendedName>
    </domain>
    <domain>
        <recommendedName>
            <fullName evidence="4">Uracil phosphoribosyltransferase</fullName>
            <shortName evidence="4">UPRTase</shortName>
            <ecNumber evidence="4">2.4.2.9</ecNumber>
        </recommendedName>
    </domain>
</protein>
<evidence type="ECO:0000313" key="7">
    <source>
        <dbReference type="Proteomes" id="UP000614424"/>
    </source>
</evidence>
<comment type="catalytic activity">
    <reaction evidence="4">
        <text>UMP + diphosphate = 5-phospho-alpha-D-ribose 1-diphosphate + uracil</text>
        <dbReference type="Rhea" id="RHEA:13017"/>
        <dbReference type="ChEBI" id="CHEBI:17568"/>
        <dbReference type="ChEBI" id="CHEBI:33019"/>
        <dbReference type="ChEBI" id="CHEBI:57865"/>
        <dbReference type="ChEBI" id="CHEBI:58017"/>
        <dbReference type="EC" id="2.4.2.9"/>
    </reaction>
</comment>
<evidence type="ECO:0000256" key="2">
    <source>
        <dbReference type="ARBA" id="ARBA00023015"/>
    </source>
</evidence>